<keyword evidence="11" id="KW-1185">Reference proteome</keyword>
<evidence type="ECO:0000259" key="9">
    <source>
        <dbReference type="SMART" id="SM00382"/>
    </source>
</evidence>
<dbReference type="InterPro" id="IPR027417">
    <property type="entry name" value="P-loop_NTPase"/>
</dbReference>
<dbReference type="PANTHER" id="PTHR11093">
    <property type="entry name" value="RUVB-RELATED REPTIN AND PONTIN"/>
    <property type="match status" value="1"/>
</dbReference>
<dbReference type="GO" id="GO:0005634">
    <property type="term" value="C:nucleus"/>
    <property type="evidence" value="ECO:0007669"/>
    <property type="project" value="UniProtKB-SubCell"/>
</dbReference>
<evidence type="ECO:0000256" key="6">
    <source>
        <dbReference type="ARBA" id="ARBA00022840"/>
    </source>
</evidence>
<evidence type="ECO:0000256" key="5">
    <source>
        <dbReference type="ARBA" id="ARBA00022806"/>
    </source>
</evidence>
<dbReference type="InterPro" id="IPR003593">
    <property type="entry name" value="AAA+_ATPase"/>
</dbReference>
<dbReference type="InterPro" id="IPR042487">
    <property type="entry name" value="RuvBL1/2_DNA/RNA_bd_dom"/>
</dbReference>
<evidence type="ECO:0000256" key="4">
    <source>
        <dbReference type="ARBA" id="ARBA00022801"/>
    </source>
</evidence>
<comment type="caution">
    <text evidence="10">The sequence shown here is derived from an EMBL/GenBank/DDBJ whole genome shotgun (WGS) entry which is preliminary data.</text>
</comment>
<comment type="subcellular location">
    <subcellularLocation>
        <location evidence="1">Nucleus</location>
    </subcellularLocation>
</comment>
<dbReference type="InterPro" id="IPR041048">
    <property type="entry name" value="RuvB-like_C"/>
</dbReference>
<evidence type="ECO:0000256" key="1">
    <source>
        <dbReference type="ARBA" id="ARBA00004123"/>
    </source>
</evidence>
<dbReference type="Gene3D" id="2.40.50.360">
    <property type="entry name" value="RuvB-like helicase, domain II"/>
    <property type="match status" value="1"/>
</dbReference>
<comment type="catalytic activity">
    <reaction evidence="8">
        <text>ATP + H2O = ADP + phosphate + H(+)</text>
        <dbReference type="Rhea" id="RHEA:13065"/>
        <dbReference type="ChEBI" id="CHEBI:15377"/>
        <dbReference type="ChEBI" id="CHEBI:15378"/>
        <dbReference type="ChEBI" id="CHEBI:30616"/>
        <dbReference type="ChEBI" id="CHEBI:43474"/>
        <dbReference type="ChEBI" id="CHEBI:456216"/>
        <dbReference type="EC" id="3.6.4.12"/>
    </reaction>
</comment>
<evidence type="ECO:0000313" key="10">
    <source>
        <dbReference type="EMBL" id="TNJ28109.1"/>
    </source>
</evidence>
<organism evidence="10 11">
    <name type="scientific">Giardia muris</name>
    <dbReference type="NCBI Taxonomy" id="5742"/>
    <lineage>
        <taxon>Eukaryota</taxon>
        <taxon>Metamonada</taxon>
        <taxon>Diplomonadida</taxon>
        <taxon>Hexamitidae</taxon>
        <taxon>Giardiinae</taxon>
        <taxon>Giardia</taxon>
    </lineage>
</organism>
<dbReference type="VEuPathDB" id="GiardiaDB:GMRT_15172"/>
<protein>
    <recommendedName>
        <fullName evidence="8">RuvB-like helicase</fullName>
        <ecNumber evidence="8">3.6.4.12</ecNumber>
    </recommendedName>
</protein>
<feature type="domain" description="AAA+ ATPase" evidence="9">
    <location>
        <begin position="64"/>
        <end position="368"/>
    </location>
</feature>
<dbReference type="FunFam" id="2.40.50.360:FF:000001">
    <property type="entry name" value="RuvB-like helicase"/>
    <property type="match status" value="1"/>
</dbReference>
<keyword evidence="4 8" id="KW-0378">Hydrolase</keyword>
<evidence type="ECO:0000256" key="2">
    <source>
        <dbReference type="ARBA" id="ARBA00007519"/>
    </source>
</evidence>
<reference evidence="10 11" key="1">
    <citation type="submission" date="2019-05" db="EMBL/GenBank/DDBJ databases">
        <title>The compact genome of Giardia muris reveals important steps in the evolution of intestinal protozoan parasites.</title>
        <authorList>
            <person name="Xu F."/>
            <person name="Jimenez-Gonzalez A."/>
            <person name="Einarsson E."/>
            <person name="Astvaldsson A."/>
            <person name="Peirasmaki D."/>
            <person name="Eckmann L."/>
            <person name="Andersson J.O."/>
            <person name="Svard S.G."/>
            <person name="Jerlstrom-Hultqvist J."/>
        </authorList>
    </citation>
    <scope>NUCLEOTIDE SEQUENCE [LARGE SCALE GENOMIC DNA]</scope>
    <source>
        <strain evidence="10 11">Roberts-Thomson</strain>
    </source>
</reference>
<dbReference type="GO" id="GO:0016887">
    <property type="term" value="F:ATP hydrolysis activity"/>
    <property type="evidence" value="ECO:0007669"/>
    <property type="project" value="RHEA"/>
</dbReference>
<dbReference type="Gene3D" id="3.40.50.300">
    <property type="entry name" value="P-loop containing nucleotide triphosphate hydrolases"/>
    <property type="match status" value="1"/>
</dbReference>
<keyword evidence="8" id="KW-0805">Transcription regulation</keyword>
<name>A0A4Z1T6E6_GIAMU</name>
<keyword evidence="3 8" id="KW-0547">Nucleotide-binding</keyword>
<dbReference type="Pfam" id="PF06068">
    <property type="entry name" value="TIP49"/>
    <property type="match status" value="1"/>
</dbReference>
<dbReference type="AlphaFoldDB" id="A0A4Z1T6E6"/>
<dbReference type="OrthoDB" id="10060499at2759"/>
<keyword evidence="5 8" id="KW-0347">Helicase</keyword>
<dbReference type="EMBL" id="VDLU01000002">
    <property type="protein sequence ID" value="TNJ28109.1"/>
    <property type="molecule type" value="Genomic_DNA"/>
</dbReference>
<dbReference type="SUPFAM" id="SSF52540">
    <property type="entry name" value="P-loop containing nucleoside triphosphate hydrolases"/>
    <property type="match status" value="1"/>
</dbReference>
<dbReference type="InterPro" id="IPR010339">
    <property type="entry name" value="TIP49_P-loop"/>
</dbReference>
<dbReference type="InterPro" id="IPR027238">
    <property type="entry name" value="RuvB-like"/>
</dbReference>
<evidence type="ECO:0000256" key="3">
    <source>
        <dbReference type="ARBA" id="ARBA00022741"/>
    </source>
</evidence>
<sequence>MVKVEIEQVTSDKQRRIDAHSHIKKLGLTNEGAAEAISSGFVGQEMAREAAGLVVELIRQKKLAGRSVLLAGPSSTGKTAISLAIARELGETVPFAHLVASEVYSAEVKKTEVLMEHFRRAIGLRIKEVKEVFEGEVKSINVIEAPSTGGATGSPTVSKVHITLETRKAHRELKLDGAIFQQLEAQKIRVGDVIYIEANSGLVKRLGRSDRLASDAQLESDIYVPVPKGDVHRKREVVQDITLHDLDVANANPRGGQDLVSIMNQFNKIRKTEITDKLRGEIDKVVSRYVDQGICELQSGLLFIDESHLLDLECFSFLNKAMESPLAPVIIFATNRGVCEIRGSDGIRSPHGLPRDLLDRVLIIKTLPYNAQEIRQILATRASVEEIQIADDALDLLAEIGTNSSLRYAMQLMSPALVVAKLEHAGALSVPDSGNVLVTVEHVREVAGLFMDARSAVERIQADADGYLK</sequence>
<proteinExistence type="inferred from homology"/>
<evidence type="ECO:0000256" key="7">
    <source>
        <dbReference type="ARBA" id="ARBA00023242"/>
    </source>
</evidence>
<dbReference type="SMART" id="SM00382">
    <property type="entry name" value="AAA"/>
    <property type="match status" value="1"/>
</dbReference>
<dbReference type="GO" id="GO:0003678">
    <property type="term" value="F:DNA helicase activity"/>
    <property type="evidence" value="ECO:0007669"/>
    <property type="project" value="UniProtKB-EC"/>
</dbReference>
<dbReference type="Pfam" id="PF17856">
    <property type="entry name" value="TIP49_C"/>
    <property type="match status" value="1"/>
</dbReference>
<keyword evidence="6 8" id="KW-0067">ATP-binding</keyword>
<dbReference type="Gene3D" id="1.10.8.60">
    <property type="match status" value="1"/>
</dbReference>
<dbReference type="EC" id="3.6.4.12" evidence="8"/>
<gene>
    <name evidence="10" type="ORF">GMRT_15172</name>
</gene>
<dbReference type="GO" id="GO:0005524">
    <property type="term" value="F:ATP binding"/>
    <property type="evidence" value="ECO:0007669"/>
    <property type="project" value="UniProtKB-KW"/>
</dbReference>
<accession>A0A4Z1T6E6</accession>
<keyword evidence="8" id="KW-0804">Transcription</keyword>
<dbReference type="Proteomes" id="UP000315496">
    <property type="component" value="Chromosome 2"/>
</dbReference>
<evidence type="ECO:0000256" key="8">
    <source>
        <dbReference type="RuleBase" id="RU363048"/>
    </source>
</evidence>
<comment type="similarity">
    <text evidence="2 8">Belongs to the RuvB family.</text>
</comment>
<keyword evidence="7 8" id="KW-0539">Nucleus</keyword>
<evidence type="ECO:0000313" key="11">
    <source>
        <dbReference type="Proteomes" id="UP000315496"/>
    </source>
</evidence>